<comment type="caution">
    <text evidence="1">The sequence shown here is derived from an EMBL/GenBank/DDBJ whole genome shotgun (WGS) entry which is preliminary data.</text>
</comment>
<protein>
    <submittedName>
        <fullName evidence="1">Uncharacterized protein</fullName>
    </submittedName>
</protein>
<feature type="non-terminal residue" evidence="1">
    <location>
        <position position="23"/>
    </location>
</feature>
<dbReference type="EMBL" id="AZMM01010417">
    <property type="protein sequence ID" value="ETJ35189.1"/>
    <property type="molecule type" value="Genomic_DNA"/>
</dbReference>
<gene>
    <name evidence="1" type="ORF">Q604_UNBC10417G0001</name>
</gene>
<reference evidence="1" key="1">
    <citation type="submission" date="2013-12" db="EMBL/GenBank/DDBJ databases">
        <title>A Varibaculum cambriense genome reconstructed from a premature infant gut community with otherwise low bacterial novelty that shifts toward anaerobic metabolism during the third week of life.</title>
        <authorList>
            <person name="Brown C.T."/>
            <person name="Sharon I."/>
            <person name="Thomas B.C."/>
            <person name="Castelle C.J."/>
            <person name="Morowitz M.J."/>
            <person name="Banfield J.F."/>
        </authorList>
    </citation>
    <scope>NUCLEOTIDE SEQUENCE</scope>
</reference>
<evidence type="ECO:0000313" key="1">
    <source>
        <dbReference type="EMBL" id="ETJ35189.1"/>
    </source>
</evidence>
<sequence>MKKFSLGFITTSLIATTLIMGSP</sequence>
<accession>W1Y248</accession>
<proteinExistence type="predicted"/>
<organism evidence="1">
    <name type="scientific">human gut metagenome</name>
    <dbReference type="NCBI Taxonomy" id="408170"/>
    <lineage>
        <taxon>unclassified sequences</taxon>
        <taxon>metagenomes</taxon>
        <taxon>organismal metagenomes</taxon>
    </lineage>
</organism>
<name>W1Y248_9ZZZZ</name>
<dbReference type="AlphaFoldDB" id="W1Y248"/>